<evidence type="ECO:0000259" key="5">
    <source>
        <dbReference type="PROSITE" id="PS50893"/>
    </source>
</evidence>
<accession>A0A2U1E5R1</accession>
<dbReference type="InterPro" id="IPR003439">
    <property type="entry name" value="ABC_transporter-like_ATP-bd"/>
</dbReference>
<keyword evidence="7" id="KW-1185">Reference proteome</keyword>
<evidence type="ECO:0000256" key="1">
    <source>
        <dbReference type="ARBA" id="ARBA00005417"/>
    </source>
</evidence>
<protein>
    <submittedName>
        <fullName evidence="6">Zinc transport system ATP-binding protein</fullName>
    </submittedName>
</protein>
<keyword evidence="3" id="KW-0547">Nucleotide-binding</keyword>
<feature type="domain" description="ABC transporter" evidence="5">
    <location>
        <begin position="2"/>
        <end position="229"/>
    </location>
</feature>
<evidence type="ECO:0000256" key="2">
    <source>
        <dbReference type="ARBA" id="ARBA00022448"/>
    </source>
</evidence>
<dbReference type="GO" id="GO:0005524">
    <property type="term" value="F:ATP binding"/>
    <property type="evidence" value="ECO:0007669"/>
    <property type="project" value="UniProtKB-KW"/>
</dbReference>
<evidence type="ECO:0000313" key="7">
    <source>
        <dbReference type="Proteomes" id="UP000245793"/>
    </source>
</evidence>
<dbReference type="PANTHER" id="PTHR42734:SF17">
    <property type="entry name" value="METAL TRANSPORT SYSTEM ATP-BINDING PROTEIN TM_0124-RELATED"/>
    <property type="match status" value="1"/>
</dbReference>
<dbReference type="Gene3D" id="3.40.50.300">
    <property type="entry name" value="P-loop containing nucleotide triphosphate hydrolases"/>
    <property type="match status" value="1"/>
</dbReference>
<keyword evidence="2" id="KW-0813">Transport</keyword>
<dbReference type="SUPFAM" id="SSF52540">
    <property type="entry name" value="P-loop containing nucleoside triphosphate hydrolases"/>
    <property type="match status" value="1"/>
</dbReference>
<name>A0A2U1E5R1_9FIRM</name>
<evidence type="ECO:0000256" key="3">
    <source>
        <dbReference type="ARBA" id="ARBA00022741"/>
    </source>
</evidence>
<reference evidence="6 7" key="1">
    <citation type="submission" date="2018-04" db="EMBL/GenBank/DDBJ databases">
        <title>Genomic Encyclopedia of Type Strains, Phase IV (KMG-IV): sequencing the most valuable type-strain genomes for metagenomic binning, comparative biology and taxonomic classification.</title>
        <authorList>
            <person name="Goeker M."/>
        </authorList>
    </citation>
    <scope>NUCLEOTIDE SEQUENCE [LARGE SCALE GENOMIC DNA]</scope>
    <source>
        <strain evidence="6 7">DSM 20705</strain>
    </source>
</reference>
<dbReference type="EMBL" id="QEKV01000002">
    <property type="protein sequence ID" value="PVY95235.1"/>
    <property type="molecule type" value="Genomic_DNA"/>
</dbReference>
<sequence>MLEVKSLSASYGDVKVFSDLSFEIKRGDYLVIVGENGSGKSTLMKAILGLKKPDGGEVIRNEFTEIGYVPQVNSAQKNFPALVREVILSGLIERKKLFFSKEDRRKLDEICKLLNIEDLKNKPISNLSGGQEKRVMLARAMIRGAEILFLDEPTTALDPIATAEFYDEIDRLNHNGKTIVIISHDVRNVINCANMVLHLGANNSGILFFGPKNEYVKSDLFRVLNGVHIHE</sequence>
<organism evidence="6 7">
    <name type="scientific">Ezakiella coagulans</name>
    <dbReference type="NCBI Taxonomy" id="46507"/>
    <lineage>
        <taxon>Bacteria</taxon>
        <taxon>Bacillati</taxon>
        <taxon>Bacillota</taxon>
        <taxon>Tissierellia</taxon>
        <taxon>Ezakiella</taxon>
    </lineage>
</organism>
<dbReference type="SMART" id="SM00382">
    <property type="entry name" value="AAA"/>
    <property type="match status" value="1"/>
</dbReference>
<dbReference type="GO" id="GO:0016887">
    <property type="term" value="F:ATP hydrolysis activity"/>
    <property type="evidence" value="ECO:0007669"/>
    <property type="project" value="InterPro"/>
</dbReference>
<dbReference type="InterPro" id="IPR050153">
    <property type="entry name" value="Metal_Ion_Import_ABC"/>
</dbReference>
<dbReference type="Pfam" id="PF00005">
    <property type="entry name" value="ABC_tran"/>
    <property type="match status" value="1"/>
</dbReference>
<gene>
    <name evidence="6" type="ORF">C7381_102124</name>
</gene>
<comment type="caution">
    <text evidence="6">The sequence shown here is derived from an EMBL/GenBank/DDBJ whole genome shotgun (WGS) entry which is preliminary data.</text>
</comment>
<dbReference type="Proteomes" id="UP000245793">
    <property type="component" value="Unassembled WGS sequence"/>
</dbReference>
<evidence type="ECO:0000313" key="6">
    <source>
        <dbReference type="EMBL" id="PVY95235.1"/>
    </source>
</evidence>
<dbReference type="AlphaFoldDB" id="A0A2U1E5R1"/>
<keyword evidence="4 6" id="KW-0067">ATP-binding</keyword>
<dbReference type="InterPro" id="IPR027417">
    <property type="entry name" value="P-loop_NTPase"/>
</dbReference>
<dbReference type="PROSITE" id="PS50893">
    <property type="entry name" value="ABC_TRANSPORTER_2"/>
    <property type="match status" value="1"/>
</dbReference>
<proteinExistence type="inferred from homology"/>
<dbReference type="InterPro" id="IPR003593">
    <property type="entry name" value="AAA+_ATPase"/>
</dbReference>
<evidence type="ECO:0000256" key="4">
    <source>
        <dbReference type="ARBA" id="ARBA00022840"/>
    </source>
</evidence>
<dbReference type="RefSeq" id="WP_116479711.1">
    <property type="nucleotide sequence ID" value="NZ_QEKV01000002.1"/>
</dbReference>
<dbReference type="PANTHER" id="PTHR42734">
    <property type="entry name" value="METAL TRANSPORT SYSTEM ATP-BINDING PROTEIN TM_0124-RELATED"/>
    <property type="match status" value="1"/>
</dbReference>
<comment type="similarity">
    <text evidence="1">Belongs to the ABC transporter superfamily.</text>
</comment>